<dbReference type="SUPFAM" id="SSF82679">
    <property type="entry name" value="N-utilization substance G protein NusG, N-terminal domain"/>
    <property type="match status" value="1"/>
</dbReference>
<keyword evidence="1" id="KW-0889">Transcription antitermination</keyword>
<dbReference type="InterPro" id="IPR006645">
    <property type="entry name" value="NGN-like_dom"/>
</dbReference>
<dbReference type="RefSeq" id="XP_010905375.1">
    <property type="nucleotide sequence ID" value="XM_010907073.3"/>
</dbReference>
<dbReference type="InterPro" id="IPR014722">
    <property type="entry name" value="Rib_uL2_dom2"/>
</dbReference>
<dbReference type="FunCoup" id="A0A6I9Q9W6">
    <property type="interactions" value="318"/>
</dbReference>
<dbReference type="GeneID" id="105032592"/>
<sequence length="350" mass="39404">MQAVAVGSELGSVEDMKQGLFVLQWRPLPSCPRLPLSLRGTNRYSLRALAPTEISAGGGDGGGELTARERRQLRKERREIKAGSGNWREEVEERLLKKPKKRRGSWMEELNLDNLARLGPQWWVLRVSRVISLGQEAVDRLVRSLASNFPDLEFKVYYPAVKEKRKLKNGSYSEKSKPLFPGCVFLYCILNKEIHDFIRECDGIGGFVGSKVGNTKRQINKPKPVPLHEMEAIFQQAKEEQKKSDQAFEEEECIQNLNSYLDSGNSLKSIADDRKCLKKDHSTANLLNGENSKHLAPGVGVRVLSGPFKEFTGCLKELDHKSRKATVGFMLFGKETFVDLEVDQIVAETA</sequence>
<evidence type="ECO:0000259" key="4">
    <source>
        <dbReference type="SMART" id="SM00738"/>
    </source>
</evidence>
<gene>
    <name evidence="6" type="primary">LOC105032592</name>
</gene>
<organism evidence="5 6">
    <name type="scientific">Elaeis guineensis var. tenera</name>
    <name type="common">Oil palm</name>
    <dbReference type="NCBI Taxonomy" id="51953"/>
    <lineage>
        <taxon>Eukaryota</taxon>
        <taxon>Viridiplantae</taxon>
        <taxon>Streptophyta</taxon>
        <taxon>Embryophyta</taxon>
        <taxon>Tracheophyta</taxon>
        <taxon>Spermatophyta</taxon>
        <taxon>Magnoliopsida</taxon>
        <taxon>Liliopsida</taxon>
        <taxon>Arecaceae</taxon>
        <taxon>Arecoideae</taxon>
        <taxon>Cocoseae</taxon>
        <taxon>Elaeidinae</taxon>
        <taxon>Elaeis</taxon>
    </lineage>
</organism>
<name>A0A6I9Q9W6_ELAGV</name>
<keyword evidence="2" id="KW-0805">Transcription regulation</keyword>
<dbReference type="Pfam" id="PF02357">
    <property type="entry name" value="NusG"/>
    <property type="match status" value="1"/>
</dbReference>
<dbReference type="Proteomes" id="UP000504607">
    <property type="component" value="Unplaced"/>
</dbReference>
<dbReference type="AlphaFoldDB" id="A0A6I9Q9W6"/>
<feature type="domain" description="NusG-like N-terminal" evidence="4">
    <location>
        <begin position="119"/>
        <end position="237"/>
    </location>
</feature>
<dbReference type="KEGG" id="egu:105032592"/>
<dbReference type="CDD" id="cd06091">
    <property type="entry name" value="KOW_NusG"/>
    <property type="match status" value="1"/>
</dbReference>
<dbReference type="InterPro" id="IPR036735">
    <property type="entry name" value="NGN_dom_sf"/>
</dbReference>
<dbReference type="Gene3D" id="2.30.30.30">
    <property type="match status" value="1"/>
</dbReference>
<dbReference type="PANTHER" id="PTHR30265:SF4">
    <property type="entry name" value="KOW MOTIF FAMILY PROTEIN, EXPRESSED"/>
    <property type="match status" value="1"/>
</dbReference>
<evidence type="ECO:0000256" key="3">
    <source>
        <dbReference type="ARBA" id="ARBA00023163"/>
    </source>
</evidence>
<dbReference type="OrthoDB" id="8300383at2759"/>
<dbReference type="GO" id="GO:0006354">
    <property type="term" value="P:DNA-templated transcription elongation"/>
    <property type="evidence" value="ECO:0007669"/>
    <property type="project" value="InterPro"/>
</dbReference>
<dbReference type="InterPro" id="IPR043425">
    <property type="entry name" value="NusG-like"/>
</dbReference>
<dbReference type="SUPFAM" id="SSF50104">
    <property type="entry name" value="Translation proteins SH3-like domain"/>
    <property type="match status" value="1"/>
</dbReference>
<dbReference type="Gene3D" id="3.30.70.940">
    <property type="entry name" value="NusG, N-terminal domain"/>
    <property type="match status" value="1"/>
</dbReference>
<accession>A0A6I9Q9W6</accession>
<proteinExistence type="predicted"/>
<evidence type="ECO:0000313" key="6">
    <source>
        <dbReference type="RefSeq" id="XP_010905375.1"/>
    </source>
</evidence>
<dbReference type="CDD" id="cd09890">
    <property type="entry name" value="NGN_plant"/>
    <property type="match status" value="1"/>
</dbReference>
<evidence type="ECO:0000256" key="1">
    <source>
        <dbReference type="ARBA" id="ARBA00022814"/>
    </source>
</evidence>
<dbReference type="SMART" id="SM00738">
    <property type="entry name" value="NGN"/>
    <property type="match status" value="1"/>
</dbReference>
<dbReference type="PANTHER" id="PTHR30265">
    <property type="entry name" value="RHO-INTERACTING TRANSCRIPTION TERMINATION FACTOR NUSG"/>
    <property type="match status" value="1"/>
</dbReference>
<dbReference type="GO" id="GO:0031564">
    <property type="term" value="P:transcription antitermination"/>
    <property type="evidence" value="ECO:0007669"/>
    <property type="project" value="UniProtKB-KW"/>
</dbReference>
<dbReference type="InterPro" id="IPR008991">
    <property type="entry name" value="Translation_prot_SH3-like_sf"/>
</dbReference>
<keyword evidence="3" id="KW-0804">Transcription</keyword>
<evidence type="ECO:0000256" key="2">
    <source>
        <dbReference type="ARBA" id="ARBA00023015"/>
    </source>
</evidence>
<protein>
    <submittedName>
        <fullName evidence="6">Uncharacterized protein LOC105032592</fullName>
    </submittedName>
</protein>
<reference evidence="6" key="1">
    <citation type="submission" date="2025-08" db="UniProtKB">
        <authorList>
            <consortium name="RefSeq"/>
        </authorList>
    </citation>
    <scope>IDENTIFICATION</scope>
</reference>
<keyword evidence="5" id="KW-1185">Reference proteome</keyword>
<dbReference type="InParanoid" id="A0A6I9Q9W6"/>
<evidence type="ECO:0000313" key="5">
    <source>
        <dbReference type="Proteomes" id="UP000504607"/>
    </source>
</evidence>